<sequence length="85" mass="9248">MVVLGKLCSWSEEDKAQQLSAALREDAQMNVSNITSLVALTHIPGVGCETGNYGKHNAEELELKSLTPRSTSIEYILSTEALNNK</sequence>
<evidence type="ECO:0000313" key="2">
    <source>
        <dbReference type="Proteomes" id="UP000289886"/>
    </source>
</evidence>
<proteinExistence type="predicted"/>
<dbReference type="Proteomes" id="UP000289886">
    <property type="component" value="Unassembled WGS sequence"/>
</dbReference>
<protein>
    <submittedName>
        <fullName evidence="1">Uncharacterized protein</fullName>
    </submittedName>
</protein>
<organism evidence="1 2">
    <name type="scientific">Acipenser ruthenus</name>
    <name type="common">Sterlet sturgeon</name>
    <dbReference type="NCBI Taxonomy" id="7906"/>
    <lineage>
        <taxon>Eukaryota</taxon>
        <taxon>Metazoa</taxon>
        <taxon>Chordata</taxon>
        <taxon>Craniata</taxon>
        <taxon>Vertebrata</taxon>
        <taxon>Euteleostomi</taxon>
        <taxon>Actinopterygii</taxon>
        <taxon>Chondrostei</taxon>
        <taxon>Acipenseriformes</taxon>
        <taxon>Acipenseridae</taxon>
        <taxon>Acipenser</taxon>
    </lineage>
</organism>
<gene>
    <name evidence="1" type="ORF">EOD39_4226</name>
</gene>
<keyword evidence="2" id="KW-1185">Reference proteome</keyword>
<accession>A0A444UJA2</accession>
<dbReference type="AlphaFoldDB" id="A0A444UJA2"/>
<dbReference type="EMBL" id="SCEB01214451">
    <property type="protein sequence ID" value="RXM35260.1"/>
    <property type="molecule type" value="Genomic_DNA"/>
</dbReference>
<reference evidence="1 2" key="1">
    <citation type="submission" date="2019-01" db="EMBL/GenBank/DDBJ databases">
        <title>Draft Genome and Complete Hox-Cluster Characterization of the Sterlet Sturgeon (Acipenser ruthenus).</title>
        <authorList>
            <person name="Wei Q."/>
        </authorList>
    </citation>
    <scope>NUCLEOTIDE SEQUENCE [LARGE SCALE GENOMIC DNA]</scope>
    <source>
        <strain evidence="1">WHYD16114868_AA</strain>
        <tissue evidence="1">Blood</tissue>
    </source>
</reference>
<comment type="caution">
    <text evidence="1">The sequence shown here is derived from an EMBL/GenBank/DDBJ whole genome shotgun (WGS) entry which is preliminary data.</text>
</comment>
<evidence type="ECO:0000313" key="1">
    <source>
        <dbReference type="EMBL" id="RXM35260.1"/>
    </source>
</evidence>
<name>A0A444UJA2_ACIRT</name>